<feature type="region of interest" description="Disordered" evidence="1">
    <location>
        <begin position="1"/>
        <end position="26"/>
    </location>
</feature>
<feature type="compositionally biased region" description="Basic residues" evidence="1">
    <location>
        <begin position="14"/>
        <end position="25"/>
    </location>
</feature>
<gene>
    <name evidence="3" type="ORF">CVT24_004386</name>
</gene>
<accession>A0A409VA02</accession>
<dbReference type="EMBL" id="NHTK01006116">
    <property type="protein sequence ID" value="PPQ63633.1"/>
    <property type="molecule type" value="Genomic_DNA"/>
</dbReference>
<protein>
    <recommendedName>
        <fullName evidence="2">F-box domain-containing protein</fullName>
    </recommendedName>
</protein>
<dbReference type="InterPro" id="IPR036047">
    <property type="entry name" value="F-box-like_dom_sf"/>
</dbReference>
<dbReference type="OrthoDB" id="2322499at2759"/>
<reference evidence="3 4" key="1">
    <citation type="journal article" date="2018" name="Evol. Lett.">
        <title>Horizontal gene cluster transfer increased hallucinogenic mushroom diversity.</title>
        <authorList>
            <person name="Reynolds H.T."/>
            <person name="Vijayakumar V."/>
            <person name="Gluck-Thaler E."/>
            <person name="Korotkin H.B."/>
            <person name="Matheny P.B."/>
            <person name="Slot J.C."/>
        </authorList>
    </citation>
    <scope>NUCLEOTIDE SEQUENCE [LARGE SCALE GENOMIC DNA]</scope>
    <source>
        <strain evidence="3 4">2629</strain>
    </source>
</reference>
<name>A0A409VA02_9AGAR</name>
<dbReference type="Pfam" id="PF00646">
    <property type="entry name" value="F-box"/>
    <property type="match status" value="1"/>
</dbReference>
<keyword evidence="4" id="KW-1185">Reference proteome</keyword>
<evidence type="ECO:0000259" key="2">
    <source>
        <dbReference type="PROSITE" id="PS50181"/>
    </source>
</evidence>
<sequence>MNTINRDTSSRARQPAKRGKPKHNRGALERILDMPFDIQFEIFGTLTPMDLLSVGRSSRDLHDFMKGPGSKCVWAQSRANHFPEMPECPEGMSEPAYAELFFGQGCLGCGKKNMASSQIYHIWEARTRLCSRCIRNTWINTESKEYRRGLPMSIRSILPSCNLMDPSGAPYVGECYVPRSMYQTLSEQYKSLKSPAQQDEWVEAIQQERLAIKEQFDDVQDFYVEYQEMLMEEEEEAENQAILERKAQVLELIKSLGWGEDLEKMTVDFFEMERDISLLCESPLKDHDLEMLKPRINTIMRARREARLLAERQYVAQRAQILLACYKDALKDYPSSAPRTHICDISAIPRIQAILLDSSTSQSPDDVRRRFFLTADTLRDTVVEAHNLLKSKLLSLVSAALPDKTFDPETVLNLATTVFRTVLPINMARYLFSNTMGVINWPVAYTPVIPGRVHSANDPTMIAATVFGAVPWNYHNVVCFDREAHDHLCRILRLCGFNPDITTGRQMREVNAVLECLSCRPHFVGRCLMPWKLAVSHAMRMHAQSNVEFILIDDAALAQEVRQWYQEMSEMSEARKARSSGDSGNAMQT</sequence>
<evidence type="ECO:0000313" key="4">
    <source>
        <dbReference type="Proteomes" id="UP000284842"/>
    </source>
</evidence>
<dbReference type="Proteomes" id="UP000284842">
    <property type="component" value="Unassembled WGS sequence"/>
</dbReference>
<dbReference type="InParanoid" id="A0A409VA02"/>
<evidence type="ECO:0000313" key="3">
    <source>
        <dbReference type="EMBL" id="PPQ63633.1"/>
    </source>
</evidence>
<dbReference type="STRING" id="181874.A0A409VA02"/>
<dbReference type="InterPro" id="IPR001810">
    <property type="entry name" value="F-box_dom"/>
</dbReference>
<proteinExistence type="predicted"/>
<dbReference type="SUPFAM" id="SSF81383">
    <property type="entry name" value="F-box domain"/>
    <property type="match status" value="1"/>
</dbReference>
<dbReference type="AlphaFoldDB" id="A0A409VA02"/>
<feature type="domain" description="F-box" evidence="2">
    <location>
        <begin position="28"/>
        <end position="77"/>
    </location>
</feature>
<comment type="caution">
    <text evidence="3">The sequence shown here is derived from an EMBL/GenBank/DDBJ whole genome shotgun (WGS) entry which is preliminary data.</text>
</comment>
<organism evidence="3 4">
    <name type="scientific">Panaeolus cyanescens</name>
    <dbReference type="NCBI Taxonomy" id="181874"/>
    <lineage>
        <taxon>Eukaryota</taxon>
        <taxon>Fungi</taxon>
        <taxon>Dikarya</taxon>
        <taxon>Basidiomycota</taxon>
        <taxon>Agaricomycotina</taxon>
        <taxon>Agaricomycetes</taxon>
        <taxon>Agaricomycetidae</taxon>
        <taxon>Agaricales</taxon>
        <taxon>Agaricineae</taxon>
        <taxon>Galeropsidaceae</taxon>
        <taxon>Panaeolus</taxon>
    </lineage>
</organism>
<evidence type="ECO:0000256" key="1">
    <source>
        <dbReference type="SAM" id="MobiDB-lite"/>
    </source>
</evidence>
<dbReference type="PROSITE" id="PS50181">
    <property type="entry name" value="FBOX"/>
    <property type="match status" value="1"/>
</dbReference>